<evidence type="ECO:0000313" key="1">
    <source>
        <dbReference type="EMBL" id="KAJ4367054.1"/>
    </source>
</evidence>
<organism evidence="1 2">
    <name type="scientific">Neocucurbitaria cava</name>
    <dbReference type="NCBI Taxonomy" id="798079"/>
    <lineage>
        <taxon>Eukaryota</taxon>
        <taxon>Fungi</taxon>
        <taxon>Dikarya</taxon>
        <taxon>Ascomycota</taxon>
        <taxon>Pezizomycotina</taxon>
        <taxon>Dothideomycetes</taxon>
        <taxon>Pleosporomycetidae</taxon>
        <taxon>Pleosporales</taxon>
        <taxon>Pleosporineae</taxon>
        <taxon>Cucurbitariaceae</taxon>
        <taxon>Neocucurbitaria</taxon>
    </lineage>
</organism>
<gene>
    <name evidence="1" type="ORF">N0V83_007584</name>
</gene>
<reference evidence="1" key="1">
    <citation type="submission" date="2022-10" db="EMBL/GenBank/DDBJ databases">
        <title>Tapping the CABI collections for fungal endophytes: first genome assemblies for Collariella, Neodidymelliopsis, Ascochyta clinopodiicola, Didymella pomorum, Didymosphaeria variabile, Neocosmospora piperis and Neocucurbitaria cava.</title>
        <authorList>
            <person name="Hill R."/>
        </authorList>
    </citation>
    <scope>NUCLEOTIDE SEQUENCE</scope>
    <source>
        <strain evidence="1">IMI 356814</strain>
    </source>
</reference>
<comment type="caution">
    <text evidence="1">The sequence shown here is derived from an EMBL/GenBank/DDBJ whole genome shotgun (WGS) entry which is preliminary data.</text>
</comment>
<dbReference type="Proteomes" id="UP001140560">
    <property type="component" value="Unassembled WGS sequence"/>
</dbReference>
<accession>A0A9W9CK47</accession>
<sequence length="305" mass="35137">MGAYIGYPSGMFLHGLVPWCMMETRQLLEQNDRLGQITKERKVISISERVQDLALDLGFSFCDQREHMPFLSRKPAYSWLTSRFSAEYNSLEKGITESISSSRPQGPRTVYNAKALLLPWTFELLKDYRPLDWSRRFQRRCRDTHKSHFHPCKLLATQLIILDMGIRLQIKGSARMIDGRVDQGIELQDIDLDQDFSRSLILEAPCIVAAIVNSHTLLRSVPSQTATDVKDQELKYQPWDLSGALRRHCTFYDNDMEPNEAAIEYERLAIMLKLRALFFLAFLMIGPDTSSVYKARESQAQVPII</sequence>
<evidence type="ECO:0000313" key="2">
    <source>
        <dbReference type="Proteomes" id="UP001140560"/>
    </source>
</evidence>
<dbReference type="OrthoDB" id="5404335at2759"/>
<proteinExistence type="predicted"/>
<name>A0A9W9CK47_9PLEO</name>
<dbReference type="EMBL" id="JAPEUY010000013">
    <property type="protein sequence ID" value="KAJ4367054.1"/>
    <property type="molecule type" value="Genomic_DNA"/>
</dbReference>
<protein>
    <submittedName>
        <fullName evidence="1">Uncharacterized protein</fullName>
    </submittedName>
</protein>
<keyword evidence="2" id="KW-1185">Reference proteome</keyword>
<dbReference type="AlphaFoldDB" id="A0A9W9CK47"/>